<dbReference type="GO" id="GO:0015074">
    <property type="term" value="P:DNA integration"/>
    <property type="evidence" value="ECO:0007669"/>
    <property type="project" value="InterPro"/>
</dbReference>
<feature type="domain" description="Tyr recombinase" evidence="2">
    <location>
        <begin position="1"/>
        <end position="47"/>
    </location>
</feature>
<dbReference type="GO" id="GO:0003677">
    <property type="term" value="F:DNA binding"/>
    <property type="evidence" value="ECO:0007669"/>
    <property type="project" value="InterPro"/>
</dbReference>
<dbReference type="InterPro" id="IPR002104">
    <property type="entry name" value="Integrase_catalytic"/>
</dbReference>
<reference evidence="3" key="1">
    <citation type="submission" date="2013-08" db="EMBL/GenBank/DDBJ databases">
        <authorList>
            <person name="Mendez C."/>
            <person name="Richter M."/>
            <person name="Ferrer M."/>
            <person name="Sanchez J."/>
        </authorList>
    </citation>
    <scope>NUCLEOTIDE SEQUENCE</scope>
</reference>
<gene>
    <name evidence="3" type="ORF">B1B_03757</name>
</gene>
<proteinExistence type="predicted"/>
<sequence>LRHTYATHLVEGGADLRVVQELLGHESLTTTQLYTHVSKSRLQRVHHQTHPRG</sequence>
<dbReference type="EMBL" id="AUZY01002330">
    <property type="protein sequence ID" value="EQD72437.1"/>
    <property type="molecule type" value="Genomic_DNA"/>
</dbReference>
<feature type="non-terminal residue" evidence="3">
    <location>
        <position position="1"/>
    </location>
</feature>
<dbReference type="GO" id="GO:0006310">
    <property type="term" value="P:DNA recombination"/>
    <property type="evidence" value="ECO:0007669"/>
    <property type="project" value="UniProtKB-KW"/>
</dbReference>
<dbReference type="Gene3D" id="1.10.443.10">
    <property type="entry name" value="Intergrase catalytic core"/>
    <property type="match status" value="1"/>
</dbReference>
<organism evidence="3">
    <name type="scientific">mine drainage metagenome</name>
    <dbReference type="NCBI Taxonomy" id="410659"/>
    <lineage>
        <taxon>unclassified sequences</taxon>
        <taxon>metagenomes</taxon>
        <taxon>ecological metagenomes</taxon>
    </lineage>
</organism>
<keyword evidence="1" id="KW-0233">DNA recombination</keyword>
<evidence type="ECO:0000313" key="3">
    <source>
        <dbReference type="EMBL" id="EQD72437.1"/>
    </source>
</evidence>
<reference evidence="3" key="2">
    <citation type="journal article" date="2014" name="ISME J.">
        <title>Microbial stratification in low pH oxic and suboxic macroscopic growths along an acid mine drainage.</title>
        <authorList>
            <person name="Mendez-Garcia C."/>
            <person name="Mesa V."/>
            <person name="Sprenger R.R."/>
            <person name="Richter M."/>
            <person name="Diez M.S."/>
            <person name="Solano J."/>
            <person name="Bargiela R."/>
            <person name="Golyshina O.V."/>
            <person name="Manteca A."/>
            <person name="Ramos J.L."/>
            <person name="Gallego J.R."/>
            <person name="Llorente I."/>
            <person name="Martins Dos Santos V.A."/>
            <person name="Jensen O.N."/>
            <person name="Pelaez A.I."/>
            <person name="Sanchez J."/>
            <person name="Ferrer M."/>
        </authorList>
    </citation>
    <scope>NUCLEOTIDE SEQUENCE</scope>
</reference>
<evidence type="ECO:0000259" key="2">
    <source>
        <dbReference type="PROSITE" id="PS51898"/>
    </source>
</evidence>
<evidence type="ECO:0000256" key="1">
    <source>
        <dbReference type="ARBA" id="ARBA00023172"/>
    </source>
</evidence>
<dbReference type="InterPro" id="IPR011010">
    <property type="entry name" value="DNA_brk_join_enz"/>
</dbReference>
<name>T1BRD8_9ZZZZ</name>
<dbReference type="InterPro" id="IPR013762">
    <property type="entry name" value="Integrase-like_cat_sf"/>
</dbReference>
<protein>
    <submittedName>
        <fullName evidence="3">Integrase, catalytic core, phage domain protein</fullName>
    </submittedName>
</protein>
<comment type="caution">
    <text evidence="3">The sequence shown here is derived from an EMBL/GenBank/DDBJ whole genome shotgun (WGS) entry which is preliminary data.</text>
</comment>
<dbReference type="Pfam" id="PF00589">
    <property type="entry name" value="Phage_integrase"/>
    <property type="match status" value="1"/>
</dbReference>
<accession>T1BRD8</accession>
<dbReference type="PROSITE" id="PS51898">
    <property type="entry name" value="TYR_RECOMBINASE"/>
    <property type="match status" value="1"/>
</dbReference>
<dbReference type="AlphaFoldDB" id="T1BRD8"/>
<dbReference type="SUPFAM" id="SSF56349">
    <property type="entry name" value="DNA breaking-rejoining enzymes"/>
    <property type="match status" value="1"/>
</dbReference>